<accession>A0A8C5RC79</accession>
<dbReference type="AlphaFoldDB" id="A0A8C5RC79"/>
<dbReference type="GO" id="GO:0008170">
    <property type="term" value="F:N-methyltransferase activity"/>
    <property type="evidence" value="ECO:0007669"/>
    <property type="project" value="TreeGrafter"/>
</dbReference>
<keyword evidence="4" id="KW-0949">S-adenosyl-L-methionine</keyword>
<dbReference type="Proteomes" id="UP000694569">
    <property type="component" value="Unplaced"/>
</dbReference>
<dbReference type="GO" id="GO:0005829">
    <property type="term" value="C:cytosol"/>
    <property type="evidence" value="ECO:0007669"/>
    <property type="project" value="TreeGrafter"/>
</dbReference>
<dbReference type="InterPro" id="IPR000940">
    <property type="entry name" value="NNMT_TEMT_trans"/>
</dbReference>
<organism evidence="5 6">
    <name type="scientific">Leptobrachium leishanense</name>
    <name type="common">Leishan spiny toad</name>
    <dbReference type="NCBI Taxonomy" id="445787"/>
    <lineage>
        <taxon>Eukaryota</taxon>
        <taxon>Metazoa</taxon>
        <taxon>Chordata</taxon>
        <taxon>Craniata</taxon>
        <taxon>Vertebrata</taxon>
        <taxon>Euteleostomi</taxon>
        <taxon>Amphibia</taxon>
        <taxon>Batrachia</taxon>
        <taxon>Anura</taxon>
        <taxon>Pelobatoidea</taxon>
        <taxon>Megophryidae</taxon>
        <taxon>Leptobrachium</taxon>
    </lineage>
</organism>
<dbReference type="Pfam" id="PF01234">
    <property type="entry name" value="NNMT_PNMT_TEMT"/>
    <property type="match status" value="1"/>
</dbReference>
<evidence type="ECO:0000313" key="5">
    <source>
        <dbReference type="Ensembl" id="ENSLLEP00000048724.1"/>
    </source>
</evidence>
<dbReference type="SUPFAM" id="SSF53335">
    <property type="entry name" value="S-adenosyl-L-methionine-dependent methyltransferases"/>
    <property type="match status" value="1"/>
</dbReference>
<name>A0A8C5RC79_9ANUR</name>
<evidence type="ECO:0000256" key="2">
    <source>
        <dbReference type="ARBA" id="ARBA00022603"/>
    </source>
</evidence>
<dbReference type="PANTHER" id="PTHR10867:SF44">
    <property type="entry name" value="NICOTINAMIDE N-METHYLTRANSFERASE ISOFORM X2"/>
    <property type="match status" value="1"/>
</dbReference>
<dbReference type="PANTHER" id="PTHR10867">
    <property type="entry name" value="NNMT/PNMT/TEMT FAMILY MEMBER"/>
    <property type="match status" value="1"/>
</dbReference>
<reference evidence="5" key="2">
    <citation type="submission" date="2025-09" db="UniProtKB">
        <authorList>
            <consortium name="Ensembl"/>
        </authorList>
    </citation>
    <scope>IDENTIFICATION</scope>
</reference>
<protein>
    <submittedName>
        <fullName evidence="5">Uncharacterized protein</fullName>
    </submittedName>
</protein>
<comment type="similarity">
    <text evidence="1">Belongs to the class I-like SAM-binding methyltransferase superfamily. NNMT/PNMT/TEMT family.</text>
</comment>
<reference evidence="5" key="1">
    <citation type="submission" date="2025-08" db="UniProtKB">
        <authorList>
            <consortium name="Ensembl"/>
        </authorList>
    </citation>
    <scope>IDENTIFICATION</scope>
</reference>
<dbReference type="GO" id="GO:0032259">
    <property type="term" value="P:methylation"/>
    <property type="evidence" value="ECO:0007669"/>
    <property type="project" value="UniProtKB-KW"/>
</dbReference>
<dbReference type="Ensembl" id="ENSLLET00000050620.1">
    <property type="protein sequence ID" value="ENSLLEP00000048724.1"/>
    <property type="gene ID" value="ENSLLEG00000030674.1"/>
</dbReference>
<evidence type="ECO:0000256" key="4">
    <source>
        <dbReference type="ARBA" id="ARBA00022691"/>
    </source>
</evidence>
<proteinExistence type="inferred from homology"/>
<evidence type="ECO:0000256" key="1">
    <source>
        <dbReference type="ARBA" id="ARBA00007996"/>
    </source>
</evidence>
<dbReference type="Gene3D" id="3.40.50.150">
    <property type="entry name" value="Vaccinia Virus protein VP39"/>
    <property type="match status" value="1"/>
</dbReference>
<dbReference type="OrthoDB" id="10050085at2759"/>
<evidence type="ECO:0000313" key="6">
    <source>
        <dbReference type="Proteomes" id="UP000694569"/>
    </source>
</evidence>
<keyword evidence="3" id="KW-0808">Transferase</keyword>
<dbReference type="InterPro" id="IPR029063">
    <property type="entry name" value="SAM-dependent_MTases_sf"/>
</dbReference>
<keyword evidence="2" id="KW-0489">Methyltransferase</keyword>
<keyword evidence="6" id="KW-1185">Reference proteome</keyword>
<evidence type="ECO:0000256" key="3">
    <source>
        <dbReference type="ARBA" id="ARBA00022679"/>
    </source>
</evidence>
<dbReference type="GeneTree" id="ENSGT00390000011708"/>
<sequence length="269" mass="31016">MDSSACNYHFTEDADPTFLHDMYFGPYAEEKFICDAIEFPIRAILNCYKQGLIKGDTMIDFSYAGNIYQILPIYKCFKDIIILEAYDSCMKDTENWLHGGEHSLDWSHAARIMEELQGTSADWKEMENDLRSRVRHFSKCILENENPTDPIVLPKADCLVNLILLGTISKDIDHYSRNVKKMSTMLNKGACMIIIGAFNASYFIMNGKKHHILCFTETDLRKILSDNDLRVGHMEVWERTSSLKTVAFDRNVCRLCCQRVMCLTPFSNK</sequence>
<dbReference type="PROSITE" id="PS51681">
    <property type="entry name" value="SAM_MT_NNMT_PNMT_TEMT"/>
    <property type="match status" value="1"/>
</dbReference>